<evidence type="ECO:0000256" key="1">
    <source>
        <dbReference type="SAM" id="MobiDB-lite"/>
    </source>
</evidence>
<protein>
    <submittedName>
        <fullName evidence="3">Uncharacterized protein</fullName>
    </submittedName>
</protein>
<dbReference type="EMBL" id="UGGO01000001">
    <property type="protein sequence ID" value="STQ45733.1"/>
    <property type="molecule type" value="Genomic_DNA"/>
</dbReference>
<feature type="transmembrane region" description="Helical" evidence="2">
    <location>
        <begin position="20"/>
        <end position="37"/>
    </location>
</feature>
<evidence type="ECO:0000256" key="2">
    <source>
        <dbReference type="SAM" id="Phobius"/>
    </source>
</evidence>
<gene>
    <name evidence="3" type="ORF">NCTC12157_03476</name>
</gene>
<reference evidence="3 4" key="1">
    <citation type="submission" date="2018-06" db="EMBL/GenBank/DDBJ databases">
        <authorList>
            <consortium name="Pathogen Informatics"/>
            <person name="Doyle S."/>
        </authorList>
    </citation>
    <scope>NUCLEOTIDE SEQUENCE [LARGE SCALE GENOMIC DNA]</scope>
    <source>
        <strain evidence="3 4">NCTC12157</strain>
    </source>
</reference>
<dbReference type="AlphaFoldDB" id="A0A377NFK9"/>
<organism evidence="3 4">
    <name type="scientific">Ewingella americana</name>
    <dbReference type="NCBI Taxonomy" id="41202"/>
    <lineage>
        <taxon>Bacteria</taxon>
        <taxon>Pseudomonadati</taxon>
        <taxon>Pseudomonadota</taxon>
        <taxon>Gammaproteobacteria</taxon>
        <taxon>Enterobacterales</taxon>
        <taxon>Yersiniaceae</taxon>
        <taxon>Ewingella</taxon>
    </lineage>
</organism>
<keyword evidence="2" id="KW-0812">Transmembrane</keyword>
<dbReference type="Proteomes" id="UP000254304">
    <property type="component" value="Unassembled WGS sequence"/>
</dbReference>
<feature type="compositionally biased region" description="Acidic residues" evidence="1">
    <location>
        <begin position="95"/>
        <end position="108"/>
    </location>
</feature>
<evidence type="ECO:0000313" key="3">
    <source>
        <dbReference type="EMBL" id="STQ45733.1"/>
    </source>
</evidence>
<accession>A0A377NFK9</accession>
<name>A0A377NFK9_9GAMM</name>
<keyword evidence="2" id="KW-0472">Membrane</keyword>
<evidence type="ECO:0000313" key="4">
    <source>
        <dbReference type="Proteomes" id="UP000254304"/>
    </source>
</evidence>
<feature type="compositionally biased region" description="Low complexity" evidence="1">
    <location>
        <begin position="85"/>
        <end position="94"/>
    </location>
</feature>
<sequence length="148" mass="15933">MPVSARWRWGALIEPLGGNILYAFFALCGGGIVALSRTSAKEEETVMAVDAPLPHIAMPDSLSSSPLSPALNPAFDEQLIQETMPAPEMANEDAAANDDIEKEEEEEPSAFAPQGADPDADTGLQRAFTLLEESAPEEPPEEKERRVL</sequence>
<keyword evidence="2" id="KW-1133">Transmembrane helix</keyword>
<feature type="region of interest" description="Disordered" evidence="1">
    <location>
        <begin position="83"/>
        <end position="148"/>
    </location>
</feature>
<proteinExistence type="predicted"/>